<organism evidence="2 3">
    <name type="scientific">Steinernema hermaphroditum</name>
    <dbReference type="NCBI Taxonomy" id="289476"/>
    <lineage>
        <taxon>Eukaryota</taxon>
        <taxon>Metazoa</taxon>
        <taxon>Ecdysozoa</taxon>
        <taxon>Nematoda</taxon>
        <taxon>Chromadorea</taxon>
        <taxon>Rhabditida</taxon>
        <taxon>Tylenchina</taxon>
        <taxon>Panagrolaimomorpha</taxon>
        <taxon>Strongyloidoidea</taxon>
        <taxon>Steinernematidae</taxon>
        <taxon>Steinernema</taxon>
    </lineage>
</organism>
<comment type="caution">
    <text evidence="2">The sequence shown here is derived from an EMBL/GenBank/DDBJ whole genome shotgun (WGS) entry which is preliminary data.</text>
</comment>
<feature type="compositionally biased region" description="Acidic residues" evidence="1">
    <location>
        <begin position="82"/>
        <end position="95"/>
    </location>
</feature>
<evidence type="ECO:0000256" key="1">
    <source>
        <dbReference type="SAM" id="MobiDB-lite"/>
    </source>
</evidence>
<dbReference type="EMBL" id="JAUCMV010000002">
    <property type="protein sequence ID" value="KAK0415583.1"/>
    <property type="molecule type" value="Genomic_DNA"/>
</dbReference>
<feature type="region of interest" description="Disordered" evidence="1">
    <location>
        <begin position="72"/>
        <end position="95"/>
    </location>
</feature>
<reference evidence="2" key="1">
    <citation type="submission" date="2023-06" db="EMBL/GenBank/DDBJ databases">
        <title>Genomic analysis of the entomopathogenic nematode Steinernema hermaphroditum.</title>
        <authorList>
            <person name="Schwarz E.M."/>
            <person name="Heppert J.K."/>
            <person name="Baniya A."/>
            <person name="Schwartz H.T."/>
            <person name="Tan C.-H."/>
            <person name="Antoshechkin I."/>
            <person name="Sternberg P.W."/>
            <person name="Goodrich-Blair H."/>
            <person name="Dillman A.R."/>
        </authorList>
    </citation>
    <scope>NUCLEOTIDE SEQUENCE</scope>
    <source>
        <strain evidence="2">PS9179</strain>
        <tissue evidence="2">Whole animal</tissue>
    </source>
</reference>
<dbReference type="AlphaFoldDB" id="A0AA39I0K7"/>
<feature type="region of interest" description="Disordered" evidence="1">
    <location>
        <begin position="1"/>
        <end position="23"/>
    </location>
</feature>
<gene>
    <name evidence="2" type="ORF">QR680_012012</name>
</gene>
<protein>
    <submittedName>
        <fullName evidence="2">Uncharacterized protein</fullName>
    </submittedName>
</protein>
<keyword evidence="3" id="KW-1185">Reference proteome</keyword>
<proteinExistence type="predicted"/>
<evidence type="ECO:0000313" key="2">
    <source>
        <dbReference type="EMBL" id="KAK0415583.1"/>
    </source>
</evidence>
<dbReference type="Proteomes" id="UP001175271">
    <property type="component" value="Unassembled WGS sequence"/>
</dbReference>
<evidence type="ECO:0000313" key="3">
    <source>
        <dbReference type="Proteomes" id="UP001175271"/>
    </source>
</evidence>
<sequence length="158" mass="18468">MTAKFEVDVRNNQSGWGPTGAAEKQLSESTDLFMEGVFQSFTRLSGIGPLMSNNKQAPAHVVDWLSNRAQRLRREGKKNPEDGEEQQGETDDEIDFTMVFDKKQLDSQEPGQFRPRTHFWAMHTYRDQHKVLQNAKVRRSVQKELNKHKKIQQRFKRH</sequence>
<name>A0AA39I0K7_9BILA</name>
<accession>A0AA39I0K7</accession>